<name>A0ABV2TK74_9RHOO</name>
<reference evidence="7 8" key="1">
    <citation type="submission" date="2024-07" db="EMBL/GenBank/DDBJ databases">
        <title>Uliginosibacterium flavum JJ3220;KACC:17644.</title>
        <authorList>
            <person name="Kim M.K."/>
        </authorList>
    </citation>
    <scope>NUCLEOTIDE SEQUENCE [LARGE SCALE GENOMIC DNA]</scope>
    <source>
        <strain evidence="7 8">KACC:17644</strain>
    </source>
</reference>
<feature type="domain" description="4Fe-4S ferredoxin-type" evidence="6">
    <location>
        <begin position="66"/>
        <end position="95"/>
    </location>
</feature>
<dbReference type="InterPro" id="IPR010226">
    <property type="entry name" value="NADH_quinone_OxRdtase_chainI"/>
</dbReference>
<organism evidence="7 8">
    <name type="scientific">Uliginosibacterium flavum</name>
    <dbReference type="NCBI Taxonomy" id="1396831"/>
    <lineage>
        <taxon>Bacteria</taxon>
        <taxon>Pseudomonadati</taxon>
        <taxon>Pseudomonadota</taxon>
        <taxon>Betaproteobacteria</taxon>
        <taxon>Rhodocyclales</taxon>
        <taxon>Zoogloeaceae</taxon>
        <taxon>Uliginosibacterium</taxon>
    </lineage>
</organism>
<dbReference type="Proteomes" id="UP001549691">
    <property type="component" value="Unassembled WGS sequence"/>
</dbReference>
<dbReference type="PANTHER" id="PTHR10849">
    <property type="entry name" value="NADH DEHYDROGENASE UBIQUINONE IRON-SULFUR PROTEIN 8, MITOCHONDRIAL"/>
    <property type="match status" value="1"/>
</dbReference>
<dbReference type="PROSITE" id="PS51379">
    <property type="entry name" value="4FE4S_FER_2"/>
    <property type="match status" value="2"/>
</dbReference>
<evidence type="ECO:0000256" key="1">
    <source>
        <dbReference type="ARBA" id="ARBA00022485"/>
    </source>
</evidence>
<keyword evidence="1" id="KW-0004">4Fe-4S</keyword>
<evidence type="ECO:0000256" key="2">
    <source>
        <dbReference type="ARBA" id="ARBA00022723"/>
    </source>
</evidence>
<evidence type="ECO:0000256" key="5">
    <source>
        <dbReference type="ARBA" id="ARBA00023014"/>
    </source>
</evidence>
<keyword evidence="8" id="KW-1185">Reference proteome</keyword>
<dbReference type="InterPro" id="IPR017900">
    <property type="entry name" value="4Fe4S_Fe_S_CS"/>
</dbReference>
<dbReference type="PANTHER" id="PTHR10849:SF35">
    <property type="entry name" value="FORMATE HYDROGENLYASE SUBUNIT 6-RELATED"/>
    <property type="match status" value="1"/>
</dbReference>
<accession>A0ABV2TK74</accession>
<dbReference type="EMBL" id="JBEWZI010000008">
    <property type="protein sequence ID" value="MET7014331.1"/>
    <property type="molecule type" value="Genomic_DNA"/>
</dbReference>
<gene>
    <name evidence="7" type="ORF">ABXR19_09035</name>
</gene>
<evidence type="ECO:0000259" key="6">
    <source>
        <dbReference type="PROSITE" id="PS51379"/>
    </source>
</evidence>
<keyword evidence="5" id="KW-0411">Iron-sulfur</keyword>
<keyword evidence="2" id="KW-0479">Metal-binding</keyword>
<keyword evidence="3" id="KW-0677">Repeat</keyword>
<evidence type="ECO:0000313" key="7">
    <source>
        <dbReference type="EMBL" id="MET7014331.1"/>
    </source>
</evidence>
<comment type="caution">
    <text evidence="7">The sequence shown here is derived from an EMBL/GenBank/DDBJ whole genome shotgun (WGS) entry which is preliminary data.</text>
</comment>
<dbReference type="PROSITE" id="PS00198">
    <property type="entry name" value="4FE4S_FER_1"/>
    <property type="match status" value="1"/>
</dbReference>
<evidence type="ECO:0000256" key="3">
    <source>
        <dbReference type="ARBA" id="ARBA00022737"/>
    </source>
</evidence>
<dbReference type="SUPFAM" id="SSF54862">
    <property type="entry name" value="4Fe-4S ferredoxins"/>
    <property type="match status" value="1"/>
</dbReference>
<sequence length="180" mass="19457">MFKLLKIISKAGEATEKYPFAPMPISPGFRGKPEYKAEQCIACAACVTACPPNALSMRTNTAEGKRTWQLNLGRCIFCGRCEEVCPTHAIVLSPDFELAVGNKQDLLQTACFSLTDCAACGTPFAPTKEIDYAVALMVQSGLSASEAVAMRAHFETCPDCKRKLALASVEPGQYLRRGNP</sequence>
<keyword evidence="4" id="KW-0408">Iron</keyword>
<feature type="domain" description="4Fe-4S ferredoxin-type" evidence="6">
    <location>
        <begin position="31"/>
        <end position="60"/>
    </location>
</feature>
<dbReference type="Gene3D" id="3.30.70.3270">
    <property type="match status" value="1"/>
</dbReference>
<evidence type="ECO:0000313" key="8">
    <source>
        <dbReference type="Proteomes" id="UP001549691"/>
    </source>
</evidence>
<dbReference type="RefSeq" id="WP_354600793.1">
    <property type="nucleotide sequence ID" value="NZ_JBEWZI010000008.1"/>
</dbReference>
<dbReference type="NCBIfam" id="NF009053">
    <property type="entry name" value="PRK12387.1"/>
    <property type="match status" value="1"/>
</dbReference>
<evidence type="ECO:0000256" key="4">
    <source>
        <dbReference type="ARBA" id="ARBA00023004"/>
    </source>
</evidence>
<dbReference type="Pfam" id="PF12838">
    <property type="entry name" value="Fer4_7"/>
    <property type="match status" value="1"/>
</dbReference>
<proteinExistence type="predicted"/>
<dbReference type="InterPro" id="IPR017896">
    <property type="entry name" value="4Fe4S_Fe-S-bd"/>
</dbReference>
<protein>
    <submittedName>
        <fullName evidence="7">Formate hydrogenlyase complex iron-sulfur subunit</fullName>
    </submittedName>
</protein>